<dbReference type="GO" id="GO:0051537">
    <property type="term" value="F:2 iron, 2 sulfur cluster binding"/>
    <property type="evidence" value="ECO:0007669"/>
    <property type="project" value="UniProtKB-KW"/>
</dbReference>
<protein>
    <submittedName>
        <fullName evidence="8">Rieske (2Fe-2S) protein</fullName>
    </submittedName>
</protein>
<evidence type="ECO:0000313" key="8">
    <source>
        <dbReference type="EMBL" id="PQP02668.1"/>
    </source>
</evidence>
<keyword evidence="3" id="KW-0479">Metal-binding</keyword>
<dbReference type="Gene3D" id="3.90.380.10">
    <property type="entry name" value="Naphthalene 1,2-dioxygenase Alpha Subunit, Chain A, domain 1"/>
    <property type="match status" value="2"/>
</dbReference>
<dbReference type="PROSITE" id="PS51296">
    <property type="entry name" value="RIESKE"/>
    <property type="match status" value="1"/>
</dbReference>
<dbReference type="Pfam" id="PF00848">
    <property type="entry name" value="Ring_hydroxyl_A"/>
    <property type="match status" value="1"/>
</dbReference>
<sequence length="402" mass="45745">MSLPDQRSEAMMDHHTQVSLTRKILDLLEQGSTSLAESIFLNPVSSYTCPEHLELEQARLFRSSALMIGLSCQLAGPGDYLTDDLSGVPIAIVRTSEGGLSAFINVCRHRGARLLDGRGTLKATLSCPYHGWVYDLHGRLRQLLPNDSFQGLQCAERNLVRLSVLEQDGLIWVHPVPGQRIASPCLSGVLADEIGHYGFQSFSHYETRLLRKSFNWKIVIETFLENWHFPFLHRQTVLSIFLPAISQFEPFGHDARLIMPRRSLLTLRDQPQEKWDLLKHSLVIYLLFPNTLLLWQGDHLEVWRVYPVPDKPGQCLAEVALYTRHAATSTRERAHWDKNMALLLETVVEEDFKVSEQIQQGFHSGAQQHLTFGRNEPALRHFHRAIQQALHGDGVLMVRTSI</sequence>
<evidence type="ECO:0000259" key="7">
    <source>
        <dbReference type="PROSITE" id="PS51296"/>
    </source>
</evidence>
<dbReference type="EMBL" id="PUIN01000010">
    <property type="protein sequence ID" value="PQP02668.1"/>
    <property type="molecule type" value="Genomic_DNA"/>
</dbReference>
<feature type="domain" description="Rieske" evidence="7">
    <location>
        <begin position="77"/>
        <end position="173"/>
    </location>
</feature>
<evidence type="ECO:0000256" key="1">
    <source>
        <dbReference type="ARBA" id="ARBA00001962"/>
    </source>
</evidence>
<dbReference type="InterPro" id="IPR017941">
    <property type="entry name" value="Rieske_2Fe-2S"/>
</dbReference>
<evidence type="ECO:0000256" key="6">
    <source>
        <dbReference type="ARBA" id="ARBA00023014"/>
    </source>
</evidence>
<dbReference type="Pfam" id="PF00355">
    <property type="entry name" value="Rieske"/>
    <property type="match status" value="1"/>
</dbReference>
<gene>
    <name evidence="8" type="ORF">C5612_18965</name>
</gene>
<dbReference type="CDD" id="cd08887">
    <property type="entry name" value="RHO_alpha_C_3"/>
    <property type="match status" value="1"/>
</dbReference>
<accession>A0A2S8HJR4</accession>
<keyword evidence="4" id="KW-0560">Oxidoreductase</keyword>
<dbReference type="SUPFAM" id="SSF50022">
    <property type="entry name" value="ISP domain"/>
    <property type="match status" value="1"/>
</dbReference>
<evidence type="ECO:0000256" key="2">
    <source>
        <dbReference type="ARBA" id="ARBA00022714"/>
    </source>
</evidence>
<reference evidence="8 9" key="1">
    <citation type="submission" date="2018-02" db="EMBL/GenBank/DDBJ databases">
        <title>Draft genome sequencing of Pseudomonas frederiksbergensis 11-D3.</title>
        <authorList>
            <person name="Zheng B.-X."/>
        </authorList>
    </citation>
    <scope>NUCLEOTIDE SEQUENCE [LARGE SCALE GENOMIC DNA]</scope>
    <source>
        <strain evidence="8 9">11-D3</strain>
    </source>
</reference>
<dbReference type="CDD" id="cd03469">
    <property type="entry name" value="Rieske_RO_Alpha_N"/>
    <property type="match status" value="1"/>
</dbReference>
<dbReference type="SUPFAM" id="SSF55961">
    <property type="entry name" value="Bet v1-like"/>
    <property type="match status" value="1"/>
</dbReference>
<keyword evidence="2" id="KW-0001">2Fe-2S</keyword>
<dbReference type="PANTHER" id="PTHR43756:SF5">
    <property type="entry name" value="CHOLINE MONOOXYGENASE, CHLOROPLASTIC"/>
    <property type="match status" value="1"/>
</dbReference>
<evidence type="ECO:0000313" key="9">
    <source>
        <dbReference type="Proteomes" id="UP000239687"/>
    </source>
</evidence>
<dbReference type="InterPro" id="IPR015879">
    <property type="entry name" value="Ring_hydroxy_dOase_asu_C_dom"/>
</dbReference>
<dbReference type="Proteomes" id="UP000239687">
    <property type="component" value="Unassembled WGS sequence"/>
</dbReference>
<evidence type="ECO:0000256" key="4">
    <source>
        <dbReference type="ARBA" id="ARBA00023002"/>
    </source>
</evidence>
<dbReference type="PRINTS" id="PR00090">
    <property type="entry name" value="RNGDIOXGNASE"/>
</dbReference>
<dbReference type="AlphaFoldDB" id="A0A2S8HJR4"/>
<dbReference type="InterPro" id="IPR001663">
    <property type="entry name" value="Rng_hydr_dOase-A"/>
</dbReference>
<name>A0A2S8HJR4_9PSED</name>
<dbReference type="Gene3D" id="2.102.10.10">
    <property type="entry name" value="Rieske [2Fe-2S] iron-sulphur domain"/>
    <property type="match status" value="1"/>
</dbReference>
<evidence type="ECO:0000256" key="5">
    <source>
        <dbReference type="ARBA" id="ARBA00023004"/>
    </source>
</evidence>
<proteinExistence type="predicted"/>
<dbReference type="GO" id="GO:0005506">
    <property type="term" value="F:iron ion binding"/>
    <property type="evidence" value="ECO:0007669"/>
    <property type="project" value="InterPro"/>
</dbReference>
<dbReference type="PANTHER" id="PTHR43756">
    <property type="entry name" value="CHOLINE MONOOXYGENASE, CHLOROPLASTIC"/>
    <property type="match status" value="1"/>
</dbReference>
<keyword evidence="5" id="KW-0408">Iron</keyword>
<dbReference type="RefSeq" id="WP_105344224.1">
    <property type="nucleotide sequence ID" value="NZ_PUIN01000010.1"/>
</dbReference>
<comment type="caution">
    <text evidence="8">The sequence shown here is derived from an EMBL/GenBank/DDBJ whole genome shotgun (WGS) entry which is preliminary data.</text>
</comment>
<evidence type="ECO:0000256" key="3">
    <source>
        <dbReference type="ARBA" id="ARBA00022723"/>
    </source>
</evidence>
<comment type="cofactor">
    <cofactor evidence="1">
        <name>Fe cation</name>
        <dbReference type="ChEBI" id="CHEBI:24875"/>
    </cofactor>
</comment>
<keyword evidence="6" id="KW-0411">Iron-sulfur</keyword>
<dbReference type="GO" id="GO:0016491">
    <property type="term" value="F:oxidoreductase activity"/>
    <property type="evidence" value="ECO:0007669"/>
    <property type="project" value="UniProtKB-KW"/>
</dbReference>
<dbReference type="InterPro" id="IPR036922">
    <property type="entry name" value="Rieske_2Fe-2S_sf"/>
</dbReference>
<organism evidence="8 9">
    <name type="scientific">Pseudomonas frederiksbergensis</name>
    <dbReference type="NCBI Taxonomy" id="104087"/>
    <lineage>
        <taxon>Bacteria</taxon>
        <taxon>Pseudomonadati</taxon>
        <taxon>Pseudomonadota</taxon>
        <taxon>Gammaproteobacteria</taxon>
        <taxon>Pseudomonadales</taxon>
        <taxon>Pseudomonadaceae</taxon>
        <taxon>Pseudomonas</taxon>
    </lineage>
</organism>